<dbReference type="Proteomes" id="UP000193450">
    <property type="component" value="Chromosome"/>
</dbReference>
<organism evidence="9 10">
    <name type="scientific">Oceanicoccus sagamiensis</name>
    <dbReference type="NCBI Taxonomy" id="716816"/>
    <lineage>
        <taxon>Bacteria</taxon>
        <taxon>Pseudomonadati</taxon>
        <taxon>Pseudomonadota</taxon>
        <taxon>Gammaproteobacteria</taxon>
        <taxon>Cellvibrionales</taxon>
        <taxon>Spongiibacteraceae</taxon>
        <taxon>Oceanicoccus</taxon>
    </lineage>
</organism>
<dbReference type="RefSeq" id="WP_085759634.1">
    <property type="nucleotide sequence ID" value="NZ_CP019343.1"/>
</dbReference>
<reference evidence="9 10" key="1">
    <citation type="submission" date="2016-11" db="EMBL/GenBank/DDBJ databases">
        <title>Trade-off between light-utilization and light-protection in marine flavobacteria.</title>
        <authorList>
            <person name="Kumagai Y."/>
        </authorList>
    </citation>
    <scope>NUCLEOTIDE SEQUENCE [LARGE SCALE GENOMIC DNA]</scope>
    <source>
        <strain evidence="9 10">NBRC 107125</strain>
    </source>
</reference>
<evidence type="ECO:0000256" key="3">
    <source>
        <dbReference type="ARBA" id="ARBA00022679"/>
    </source>
</evidence>
<evidence type="ECO:0000256" key="1">
    <source>
        <dbReference type="ARBA" id="ARBA00009481"/>
    </source>
</evidence>
<name>A0A1X9NKU0_9GAMM</name>
<evidence type="ECO:0000313" key="10">
    <source>
        <dbReference type="Proteomes" id="UP000193450"/>
    </source>
</evidence>
<evidence type="ECO:0000256" key="2">
    <source>
        <dbReference type="ARBA" id="ARBA00022676"/>
    </source>
</evidence>
<dbReference type="STRING" id="716816.BST96_15860"/>
<feature type="domain" description="tRNA-queuosine alpha-mannosyltransferase N-terminal" evidence="8">
    <location>
        <begin position="2"/>
        <end position="171"/>
    </location>
</feature>
<comment type="catalytic activity">
    <reaction evidence="6">
        <text>queuosine(34) in tRNA(Asp) + GDP-alpha-D-mannose = O-4''-alpha-D-mannosylqueuosine(34) in tRNA(Asp) + GDP + H(+)</text>
        <dbReference type="Rhea" id="RHEA:12885"/>
        <dbReference type="Rhea" id="RHEA-COMP:18572"/>
        <dbReference type="Rhea" id="RHEA-COMP:18581"/>
        <dbReference type="ChEBI" id="CHEBI:15378"/>
        <dbReference type="ChEBI" id="CHEBI:57527"/>
        <dbReference type="ChEBI" id="CHEBI:58189"/>
        <dbReference type="ChEBI" id="CHEBI:194431"/>
        <dbReference type="ChEBI" id="CHEBI:194442"/>
        <dbReference type="EC" id="2.4.1.110"/>
    </reaction>
    <physiologicalReaction direction="left-to-right" evidence="6">
        <dbReference type="Rhea" id="RHEA:12886"/>
    </physiologicalReaction>
</comment>
<evidence type="ECO:0000256" key="6">
    <source>
        <dbReference type="ARBA" id="ARBA00048439"/>
    </source>
</evidence>
<proteinExistence type="inferred from homology"/>
<dbReference type="InterPro" id="IPR051862">
    <property type="entry name" value="GT-like_domain_containing_1"/>
</dbReference>
<dbReference type="SUPFAM" id="SSF53756">
    <property type="entry name" value="UDP-Glycosyltransferase/glycogen phosphorylase"/>
    <property type="match status" value="1"/>
</dbReference>
<feature type="domain" description="Glycosyl transferase family 1" evidence="7">
    <location>
        <begin position="185"/>
        <end position="333"/>
    </location>
</feature>
<evidence type="ECO:0000259" key="7">
    <source>
        <dbReference type="Pfam" id="PF00534"/>
    </source>
</evidence>
<gene>
    <name evidence="9" type="ORF">BST96_15860</name>
</gene>
<protein>
    <recommendedName>
        <fullName evidence="5">tRNA-queuosine alpha-mannosyltransferase</fullName>
        <ecNumber evidence="4">2.4.1.110</ecNumber>
    </recommendedName>
</protein>
<accession>A0A1X9NKU0</accession>
<dbReference type="KEGG" id="osg:BST96_15860"/>
<evidence type="ECO:0000256" key="5">
    <source>
        <dbReference type="ARBA" id="ARBA00044539"/>
    </source>
</evidence>
<keyword evidence="2" id="KW-0328">Glycosyltransferase</keyword>
<dbReference type="GO" id="GO:0016438">
    <property type="term" value="F:tRNA-queuosine(34) beta-mannosyltransferase activity"/>
    <property type="evidence" value="ECO:0007669"/>
    <property type="project" value="UniProtKB-EC"/>
</dbReference>
<dbReference type="EC" id="2.4.1.110" evidence="4"/>
<dbReference type="Pfam" id="PF12038">
    <property type="entry name" value="QTMAN_N"/>
    <property type="match status" value="1"/>
</dbReference>
<keyword evidence="10" id="KW-1185">Reference proteome</keyword>
<dbReference type="PANTHER" id="PTHR13615:SF3">
    <property type="entry name" value="GLYCOSYLTRANSFERASE-LIKE DOMAIN-CONTAINING PROTEIN 1"/>
    <property type="match status" value="1"/>
</dbReference>
<evidence type="ECO:0000259" key="8">
    <source>
        <dbReference type="Pfam" id="PF12038"/>
    </source>
</evidence>
<dbReference type="AlphaFoldDB" id="A0A1X9NKU0"/>
<sequence>MKILLLSAYDAASHRHWCEVLEQHFDQDQWTVLRLPARYFSWRVRGNSLSWAFSERDILSQEYDLLIATSMVDLSSLRGFVPSLASIPTLVYFHENQFAYPASQQQHSSIEPQILNLYTALAADRVVFNSDYNRQTFLSGVGALLKKMPDQVPPGLMERLAPISDILPVPLRFPELKAARDIKAPLQVLWNHRWEYDKAPERLFAAIKRVLGAGVKIELHIVGQQFRQLPPVFAEMEAYLRESYPGALKHWGFIEDSAAYQQLLSSCDIALSTALHDFQGMAVLEAVAAGCIPLLPNRLCYSEWFADTYLYPGLEDVEQEADALASQLSELARLKEIAQLPSAPSVERFSIACLGQQYSQAFAETIHSHANL</sequence>
<evidence type="ECO:0000256" key="4">
    <source>
        <dbReference type="ARBA" id="ARBA00044517"/>
    </source>
</evidence>
<dbReference type="EMBL" id="CP019343">
    <property type="protein sequence ID" value="ARN75457.1"/>
    <property type="molecule type" value="Genomic_DNA"/>
</dbReference>
<dbReference type="Gene3D" id="3.40.50.2000">
    <property type="entry name" value="Glycogen Phosphorylase B"/>
    <property type="match status" value="1"/>
</dbReference>
<dbReference type="OrthoDB" id="9792163at2"/>
<keyword evidence="3 9" id="KW-0808">Transferase</keyword>
<dbReference type="InterPro" id="IPR022701">
    <property type="entry name" value="QTMAN_N"/>
</dbReference>
<comment type="similarity">
    <text evidence="1">Belongs to the glycosyltransferase group 1 family. Glycosyltransferase 4 subfamily.</text>
</comment>
<evidence type="ECO:0000313" key="9">
    <source>
        <dbReference type="EMBL" id="ARN75457.1"/>
    </source>
</evidence>
<dbReference type="InterPro" id="IPR001296">
    <property type="entry name" value="Glyco_trans_1"/>
</dbReference>
<dbReference type="PANTHER" id="PTHR13615">
    <property type="entry name" value="GLYCOSYLTRANSFERASE-LIKE 1"/>
    <property type="match status" value="1"/>
</dbReference>
<dbReference type="Pfam" id="PF00534">
    <property type="entry name" value="Glycos_transf_1"/>
    <property type="match status" value="1"/>
</dbReference>